<dbReference type="GO" id="GO:0030008">
    <property type="term" value="C:TRAPP complex"/>
    <property type="evidence" value="ECO:0000318"/>
    <property type="project" value="GO_Central"/>
</dbReference>
<dbReference type="InterPro" id="IPR011012">
    <property type="entry name" value="Longin-like_dom_sf"/>
</dbReference>
<dbReference type="RefSeq" id="XP_002116160.1">
    <property type="nucleotide sequence ID" value="XM_002116124.1"/>
</dbReference>
<dbReference type="GO" id="GO:0006888">
    <property type="term" value="P:endoplasmic reticulum to Golgi vesicle-mediated transport"/>
    <property type="evidence" value="ECO:0000318"/>
    <property type="project" value="GO_Central"/>
</dbReference>
<dbReference type="HOGENOM" id="CLU_085828_2_3_1"/>
<dbReference type="CDD" id="cd14854">
    <property type="entry name" value="TRAPPC2L"/>
    <property type="match status" value="1"/>
</dbReference>
<dbReference type="InterPro" id="IPR044760">
    <property type="entry name" value="TRAPPC2L"/>
</dbReference>
<dbReference type="KEGG" id="tad:TRIADDRAFT_50816"/>
<evidence type="ECO:0000256" key="2">
    <source>
        <dbReference type="ARBA" id="ARBA00006626"/>
    </source>
</evidence>
<dbReference type="eggNOG" id="KOG3444">
    <property type="taxonomic scope" value="Eukaryota"/>
</dbReference>
<protein>
    <recommendedName>
        <fullName evidence="4">Trafficking protein particle complex subunit 2-like protein</fullName>
    </recommendedName>
</protein>
<dbReference type="OrthoDB" id="10258445at2759"/>
<dbReference type="AlphaFoldDB" id="B3S7G1"/>
<sequence length="125" mass="14400">MAVCVAVIARDNYPLYIRTAEPDHELKFHYIAHTSLDVIEEKLATLTKTTSDMRELYLGILYPTEDYKVYGYVTNTKIKFVVVVDASGINYRDTEMRAIFRKLHHAYSDVISNPFYTPETTITSP</sequence>
<dbReference type="Gene3D" id="3.30.450.70">
    <property type="match status" value="1"/>
</dbReference>
<dbReference type="OMA" id="FHYIVHC"/>
<dbReference type="InParanoid" id="B3S7G1"/>
<keyword evidence="6" id="KW-1185">Reference proteome</keyword>
<dbReference type="SUPFAM" id="SSF64356">
    <property type="entry name" value="SNARE-like"/>
    <property type="match status" value="1"/>
</dbReference>
<dbReference type="GO" id="GO:0005737">
    <property type="term" value="C:cytoplasm"/>
    <property type="evidence" value="ECO:0000318"/>
    <property type="project" value="GO_Central"/>
</dbReference>
<dbReference type="GeneID" id="6757463"/>
<keyword evidence="3" id="KW-0813">Transport</keyword>
<evidence type="ECO:0000256" key="1">
    <source>
        <dbReference type="ARBA" id="ARBA00004556"/>
    </source>
</evidence>
<reference evidence="5 6" key="1">
    <citation type="journal article" date="2008" name="Nature">
        <title>The Trichoplax genome and the nature of placozoans.</title>
        <authorList>
            <person name="Srivastava M."/>
            <person name="Begovic E."/>
            <person name="Chapman J."/>
            <person name="Putnam N.H."/>
            <person name="Hellsten U."/>
            <person name="Kawashima T."/>
            <person name="Kuo A."/>
            <person name="Mitros T."/>
            <person name="Salamov A."/>
            <person name="Carpenter M.L."/>
            <person name="Signorovitch A.Y."/>
            <person name="Moreno M.A."/>
            <person name="Kamm K."/>
            <person name="Grimwood J."/>
            <person name="Schmutz J."/>
            <person name="Shapiro H."/>
            <person name="Grigoriev I.V."/>
            <person name="Buss L.W."/>
            <person name="Schierwater B."/>
            <person name="Dellaporta S.L."/>
            <person name="Rokhsar D.S."/>
        </authorList>
    </citation>
    <scope>NUCLEOTIDE SEQUENCE [LARGE SCALE GENOMIC DNA]</scope>
    <source>
        <strain evidence="5 6">Grell-BS-1999</strain>
    </source>
</reference>
<gene>
    <name evidence="5" type="ORF">TRIADDRAFT_50816</name>
</gene>
<dbReference type="PhylomeDB" id="B3S7G1"/>
<evidence type="ECO:0000313" key="5">
    <source>
        <dbReference type="EMBL" id="EDV21193.1"/>
    </source>
</evidence>
<comment type="subcellular location">
    <subcellularLocation>
        <location evidence="1">Cytoplasm</location>
        <location evidence="1">Perinuclear region</location>
    </subcellularLocation>
</comment>
<evidence type="ECO:0000256" key="4">
    <source>
        <dbReference type="ARBA" id="ARBA00024408"/>
    </source>
</evidence>
<dbReference type="GO" id="GO:0048471">
    <property type="term" value="C:perinuclear region of cytoplasm"/>
    <property type="evidence" value="ECO:0007669"/>
    <property type="project" value="UniProtKB-SubCell"/>
</dbReference>
<dbReference type="STRING" id="10228.B3S7G1"/>
<comment type="similarity">
    <text evidence="2">Belongs to the TRAPP small subunits family. Sedlin subfamily.</text>
</comment>
<evidence type="ECO:0000313" key="6">
    <source>
        <dbReference type="Proteomes" id="UP000009022"/>
    </source>
</evidence>
<dbReference type="CTD" id="6757463"/>
<dbReference type="PANTHER" id="PTHR12403">
    <property type="entry name" value="TRAFFICKING PROTEIN PARTICLE COMPLEX SUBUNIT 2"/>
    <property type="match status" value="1"/>
</dbReference>
<proteinExistence type="inferred from homology"/>
<accession>B3S7G1</accession>
<dbReference type="EMBL" id="DS985254">
    <property type="protein sequence ID" value="EDV21193.1"/>
    <property type="molecule type" value="Genomic_DNA"/>
</dbReference>
<dbReference type="GO" id="GO:0005634">
    <property type="term" value="C:nucleus"/>
    <property type="evidence" value="ECO:0000318"/>
    <property type="project" value="GO_Central"/>
</dbReference>
<dbReference type="Pfam" id="PF04628">
    <property type="entry name" value="Sedlin_N"/>
    <property type="match status" value="1"/>
</dbReference>
<keyword evidence="3" id="KW-0931">ER-Golgi transport</keyword>
<name>B3S7G1_TRIAD</name>
<organism evidence="5 6">
    <name type="scientific">Trichoplax adhaerens</name>
    <name type="common">Trichoplax reptans</name>
    <dbReference type="NCBI Taxonomy" id="10228"/>
    <lineage>
        <taxon>Eukaryota</taxon>
        <taxon>Metazoa</taxon>
        <taxon>Placozoa</taxon>
        <taxon>Uniplacotomia</taxon>
        <taxon>Trichoplacea</taxon>
        <taxon>Trichoplacidae</taxon>
        <taxon>Trichoplax</taxon>
    </lineage>
</organism>
<dbReference type="FunCoup" id="B3S7G1">
    <property type="interactions" value="1050"/>
</dbReference>
<evidence type="ECO:0000256" key="3">
    <source>
        <dbReference type="ARBA" id="ARBA00022892"/>
    </source>
</evidence>
<dbReference type="Proteomes" id="UP000009022">
    <property type="component" value="Unassembled WGS sequence"/>
</dbReference>
<dbReference type="InterPro" id="IPR006722">
    <property type="entry name" value="Sedlin"/>
</dbReference>